<dbReference type="InterPro" id="IPR027417">
    <property type="entry name" value="P-loop_NTPase"/>
</dbReference>
<evidence type="ECO:0000256" key="5">
    <source>
        <dbReference type="ARBA" id="ARBA00022723"/>
    </source>
</evidence>
<evidence type="ECO:0000313" key="14">
    <source>
        <dbReference type="Proteomes" id="UP000095287"/>
    </source>
</evidence>
<sequence>MRIHWCSNSLPNLLEIASRIQKEFRNSRIQKDYYDFHSIPYHQSGYGNVQHPFASTLNLPIADTVLNDVGEGRHLKMLRTGRSFVSVAEQLFVRRGFAAPAGGKAIDLKKKTNLNVGTIGHIDHGKTTLTAAITKVLSQKGKAKFIKFDEIDKGKEEKKRGITINIAHIGYESDKRRYAHTDCPGHSDFIKNMICGTAQMDAAVLVIAATDGVMAQTREHMLLARQIGLKHLIVFINKADLVDEDVLDLVEIETRELLTEIGFDGENTQFIRGSALEALEGGKADSINELVSALDGIPEPSRLQVGPMLTDPFKVFLGCSFGDADCVEDGHYRPWYGSRGDGGARHDQEGRQSANQGHWRRRADGCLRHSRIRKEREGAGEHCGVLCRGLKTEHVARGMWMGAPGSIQTSNLFKVELYLLGEHEHGRKQAIRTGFSDKVFSSTWDEVGRFLIPGEMLMPGEHSSGYMCFLKEVPCRKNMPFTVREGKDRKTIARGIITELLEPKAIQSFQKIDLDEVFKEVKPIES</sequence>
<dbReference type="CDD" id="cd01884">
    <property type="entry name" value="EF_Tu"/>
    <property type="match status" value="1"/>
</dbReference>
<dbReference type="Pfam" id="PF00009">
    <property type="entry name" value="GTP_EFTU"/>
    <property type="match status" value="1"/>
</dbReference>
<dbReference type="InterPro" id="IPR031157">
    <property type="entry name" value="G_TR_CS"/>
</dbReference>
<dbReference type="PANTHER" id="PTHR43721:SF2">
    <property type="entry name" value="ELONGATION FACTOR TU, MITOCHONDRIAL"/>
    <property type="match status" value="1"/>
</dbReference>
<evidence type="ECO:0000313" key="15">
    <source>
        <dbReference type="WBParaSite" id="L893_g2547.t1"/>
    </source>
</evidence>
<organism evidence="14 15">
    <name type="scientific">Steinernema glaseri</name>
    <dbReference type="NCBI Taxonomy" id="37863"/>
    <lineage>
        <taxon>Eukaryota</taxon>
        <taxon>Metazoa</taxon>
        <taxon>Ecdysozoa</taxon>
        <taxon>Nematoda</taxon>
        <taxon>Chromadorea</taxon>
        <taxon>Rhabditida</taxon>
        <taxon>Tylenchina</taxon>
        <taxon>Panagrolaimomorpha</taxon>
        <taxon>Strongyloidoidea</taxon>
        <taxon>Steinernematidae</taxon>
        <taxon>Steinernema</taxon>
    </lineage>
</organism>
<dbReference type="PRINTS" id="PR00315">
    <property type="entry name" value="ELONGATNFCT"/>
</dbReference>
<keyword evidence="6" id="KW-0547">Nucleotide-binding</keyword>
<feature type="region of interest" description="Disordered" evidence="12">
    <location>
        <begin position="340"/>
        <end position="359"/>
    </location>
</feature>
<dbReference type="PROSITE" id="PS51722">
    <property type="entry name" value="G_TR_2"/>
    <property type="match status" value="1"/>
</dbReference>
<dbReference type="Proteomes" id="UP000095287">
    <property type="component" value="Unplaced"/>
</dbReference>
<dbReference type="EC" id="3.6.5.3" evidence="3"/>
<proteinExistence type="inferred from homology"/>
<dbReference type="GO" id="GO:0003924">
    <property type="term" value="F:GTPase activity"/>
    <property type="evidence" value="ECO:0007669"/>
    <property type="project" value="InterPro"/>
</dbReference>
<name>A0A1I7ZDK6_9BILA</name>
<dbReference type="GO" id="GO:0046872">
    <property type="term" value="F:metal ion binding"/>
    <property type="evidence" value="ECO:0007669"/>
    <property type="project" value="UniProtKB-KW"/>
</dbReference>
<evidence type="ECO:0000256" key="12">
    <source>
        <dbReference type="SAM" id="MobiDB-lite"/>
    </source>
</evidence>
<feature type="domain" description="Tr-type G" evidence="13">
    <location>
        <begin position="111"/>
        <end position="302"/>
    </location>
</feature>
<dbReference type="SUPFAM" id="SSF50465">
    <property type="entry name" value="EF-Tu/eEF-1alpha/eIF2-gamma C-terminal domain"/>
    <property type="match status" value="1"/>
</dbReference>
<keyword evidence="5" id="KW-0479">Metal-binding</keyword>
<dbReference type="Gene3D" id="2.40.30.10">
    <property type="entry name" value="Translation factors"/>
    <property type="match status" value="2"/>
</dbReference>
<evidence type="ECO:0000256" key="8">
    <source>
        <dbReference type="ARBA" id="ARBA00022801"/>
    </source>
</evidence>
<evidence type="ECO:0000256" key="10">
    <source>
        <dbReference type="ARBA" id="ARBA00022917"/>
    </source>
</evidence>
<dbReference type="GO" id="GO:0005525">
    <property type="term" value="F:GTP binding"/>
    <property type="evidence" value="ECO:0007669"/>
    <property type="project" value="UniProtKB-KW"/>
</dbReference>
<evidence type="ECO:0000256" key="3">
    <source>
        <dbReference type="ARBA" id="ARBA00011986"/>
    </source>
</evidence>
<evidence type="ECO:0000256" key="11">
    <source>
        <dbReference type="ARBA" id="ARBA00023134"/>
    </source>
</evidence>
<keyword evidence="8" id="KW-0378">Hydrolase</keyword>
<dbReference type="InterPro" id="IPR009001">
    <property type="entry name" value="Transl_elong_EF1A/Init_IF2_C"/>
</dbReference>
<dbReference type="InterPro" id="IPR041709">
    <property type="entry name" value="EF-Tu_GTP-bd"/>
</dbReference>
<evidence type="ECO:0000259" key="13">
    <source>
        <dbReference type="PROSITE" id="PS51722"/>
    </source>
</evidence>
<keyword evidence="14" id="KW-1185">Reference proteome</keyword>
<dbReference type="AlphaFoldDB" id="A0A1I7ZDK6"/>
<keyword evidence="11" id="KW-0342">GTP-binding</keyword>
<dbReference type="SUPFAM" id="SSF52540">
    <property type="entry name" value="P-loop containing nucleoside triphosphate hydrolases"/>
    <property type="match status" value="1"/>
</dbReference>
<keyword evidence="10" id="KW-0648">Protein biosynthesis</keyword>
<evidence type="ECO:0000256" key="9">
    <source>
        <dbReference type="ARBA" id="ARBA00022842"/>
    </source>
</evidence>
<dbReference type="PROSITE" id="PS00301">
    <property type="entry name" value="G_TR_1"/>
    <property type="match status" value="1"/>
</dbReference>
<comment type="subunit">
    <text evidence="2">Monomer.</text>
</comment>
<dbReference type="Gene3D" id="3.40.50.300">
    <property type="entry name" value="P-loop containing nucleotide triphosphate hydrolases"/>
    <property type="match status" value="1"/>
</dbReference>
<dbReference type="WBParaSite" id="L893_g2547.t1">
    <property type="protein sequence ID" value="L893_g2547.t1"/>
    <property type="gene ID" value="L893_g2547"/>
</dbReference>
<dbReference type="Pfam" id="PF03143">
    <property type="entry name" value="GTP_EFTU_D3"/>
    <property type="match status" value="1"/>
</dbReference>
<protein>
    <recommendedName>
        <fullName evidence="3">protein-synthesizing GTPase</fullName>
        <ecNumber evidence="3">3.6.5.3</ecNumber>
    </recommendedName>
</protein>
<keyword evidence="4" id="KW-0963">Cytoplasm</keyword>
<dbReference type="InterPro" id="IPR050055">
    <property type="entry name" value="EF-Tu_GTPase"/>
</dbReference>
<comment type="similarity">
    <text evidence="1">Belongs to the TRAFAC class translation factor GTPase superfamily. Classic translation factor GTPase family. EF-Tu/EF-1A subfamily.</text>
</comment>
<evidence type="ECO:0000256" key="1">
    <source>
        <dbReference type="ARBA" id="ARBA00007249"/>
    </source>
</evidence>
<dbReference type="InterPro" id="IPR004160">
    <property type="entry name" value="Transl_elong_EFTu/EF1A_C"/>
</dbReference>
<dbReference type="PANTHER" id="PTHR43721">
    <property type="entry name" value="ELONGATION FACTOR TU-RELATED"/>
    <property type="match status" value="1"/>
</dbReference>
<evidence type="ECO:0000256" key="2">
    <source>
        <dbReference type="ARBA" id="ARBA00011245"/>
    </source>
</evidence>
<dbReference type="GO" id="GO:0005739">
    <property type="term" value="C:mitochondrion"/>
    <property type="evidence" value="ECO:0007669"/>
    <property type="project" value="TreeGrafter"/>
</dbReference>
<dbReference type="InterPro" id="IPR000795">
    <property type="entry name" value="T_Tr_GTP-bd_dom"/>
</dbReference>
<dbReference type="GO" id="GO:0070125">
    <property type="term" value="P:mitochondrial translational elongation"/>
    <property type="evidence" value="ECO:0007669"/>
    <property type="project" value="TreeGrafter"/>
</dbReference>
<keyword evidence="9" id="KW-0460">Magnesium</keyword>
<dbReference type="FunFam" id="3.40.50.300:FF:000576">
    <property type="entry name" value="Elongation factor Tu"/>
    <property type="match status" value="1"/>
</dbReference>
<keyword evidence="7" id="KW-0251">Elongation factor</keyword>
<accession>A0A1I7ZDK6</accession>
<evidence type="ECO:0000256" key="6">
    <source>
        <dbReference type="ARBA" id="ARBA00022741"/>
    </source>
</evidence>
<reference evidence="15" key="1">
    <citation type="submission" date="2016-11" db="UniProtKB">
        <authorList>
            <consortium name="WormBaseParasite"/>
        </authorList>
    </citation>
    <scope>IDENTIFICATION</scope>
</reference>
<evidence type="ECO:0000256" key="7">
    <source>
        <dbReference type="ARBA" id="ARBA00022768"/>
    </source>
</evidence>
<dbReference type="GO" id="GO:0003746">
    <property type="term" value="F:translation elongation factor activity"/>
    <property type="evidence" value="ECO:0007669"/>
    <property type="project" value="UniProtKB-KW"/>
</dbReference>
<evidence type="ECO:0000256" key="4">
    <source>
        <dbReference type="ARBA" id="ARBA00022490"/>
    </source>
</evidence>